<comment type="caution">
    <text evidence="1">The sequence shown here is derived from an EMBL/GenBank/DDBJ whole genome shotgun (WGS) entry which is preliminary data.</text>
</comment>
<dbReference type="EMBL" id="ANIK01000113">
    <property type="protein sequence ID" value="EMJ91157.1"/>
    <property type="molecule type" value="Genomic_DNA"/>
</dbReference>
<name>M6CGX8_9LEPT</name>
<organism evidence="1 2">
    <name type="scientific">Leptospira alstonii serovar Sichuan str. 79601</name>
    <dbReference type="NCBI Taxonomy" id="1218565"/>
    <lineage>
        <taxon>Bacteria</taxon>
        <taxon>Pseudomonadati</taxon>
        <taxon>Spirochaetota</taxon>
        <taxon>Spirochaetia</taxon>
        <taxon>Leptospirales</taxon>
        <taxon>Leptospiraceae</taxon>
        <taxon>Leptospira</taxon>
    </lineage>
</organism>
<dbReference type="Proteomes" id="UP000011988">
    <property type="component" value="Unassembled WGS sequence"/>
</dbReference>
<evidence type="ECO:0008006" key="3">
    <source>
        <dbReference type="Google" id="ProtNLM"/>
    </source>
</evidence>
<reference evidence="1 2" key="1">
    <citation type="submission" date="2013-01" db="EMBL/GenBank/DDBJ databases">
        <authorList>
            <person name="Harkins D.M."/>
            <person name="Durkin A.S."/>
            <person name="Brinkac L.M."/>
            <person name="Haft D.H."/>
            <person name="Selengut J.D."/>
            <person name="Sanka R."/>
            <person name="DePew J."/>
            <person name="Purushe J."/>
            <person name="Galloway R.L."/>
            <person name="Vinetz J.M."/>
            <person name="Sutton G.G."/>
            <person name="Nierman W.C."/>
            <person name="Fouts D.E."/>
        </authorList>
    </citation>
    <scope>NUCLEOTIDE SEQUENCE [LARGE SCALE GENOMIC DNA]</scope>
    <source>
        <strain evidence="1 2">79601</strain>
    </source>
</reference>
<evidence type="ECO:0000313" key="1">
    <source>
        <dbReference type="EMBL" id="EMJ91157.1"/>
    </source>
</evidence>
<dbReference type="AlphaFoldDB" id="M6CGX8"/>
<dbReference type="PATRIC" id="fig|1218565.3.peg.4129"/>
<proteinExistence type="predicted"/>
<dbReference type="RefSeq" id="WP_020775058.1">
    <property type="nucleotide sequence ID" value="NZ_ANIK01000113.1"/>
</dbReference>
<sequence length="135" mass="15718">MKFLFLFLLLIQISSKNLLSETKGVLTIEKLPDSEHFIDEGKGAAVYEDNHSDGDLKSGIQKEYKAYLIINEKKYSLDQKKNIVIKDLNLRKRHTFKEVTKEGIAVTSFFFSFPRGTRKLKLRYYPFYGNWGFAP</sequence>
<evidence type="ECO:0000313" key="2">
    <source>
        <dbReference type="Proteomes" id="UP000011988"/>
    </source>
</evidence>
<gene>
    <name evidence="1" type="ORF">LEP1GSC194_3424</name>
</gene>
<accession>M6CGX8</accession>
<protein>
    <recommendedName>
        <fullName evidence="3">Lipoprotein</fullName>
    </recommendedName>
</protein>